<dbReference type="SUPFAM" id="SSF103473">
    <property type="entry name" value="MFS general substrate transporter"/>
    <property type="match status" value="1"/>
</dbReference>
<dbReference type="PROSITE" id="PS00217">
    <property type="entry name" value="SUGAR_TRANSPORT_2"/>
    <property type="match status" value="1"/>
</dbReference>
<keyword evidence="9" id="KW-1185">Reference proteome</keyword>
<dbReference type="PROSITE" id="PS00216">
    <property type="entry name" value="SUGAR_TRANSPORT_1"/>
    <property type="match status" value="1"/>
</dbReference>
<feature type="transmembrane region" description="Helical" evidence="6">
    <location>
        <begin position="420"/>
        <end position="440"/>
    </location>
</feature>
<comment type="subcellular location">
    <subcellularLocation>
        <location evidence="1">Membrane</location>
        <topology evidence="1">Multi-pass membrane protein</topology>
    </subcellularLocation>
</comment>
<feature type="transmembrane region" description="Helical" evidence="6">
    <location>
        <begin position="391"/>
        <end position="413"/>
    </location>
</feature>
<evidence type="ECO:0000259" key="7">
    <source>
        <dbReference type="PROSITE" id="PS50850"/>
    </source>
</evidence>
<accession>A0ABR1J6I7</accession>
<dbReference type="InterPro" id="IPR020846">
    <property type="entry name" value="MFS_dom"/>
</dbReference>
<dbReference type="InterPro" id="IPR005829">
    <property type="entry name" value="Sugar_transporter_CS"/>
</dbReference>
<evidence type="ECO:0000256" key="3">
    <source>
        <dbReference type="ARBA" id="ARBA00022989"/>
    </source>
</evidence>
<sequence>MAHDSHASSDLSPSLTDRYPTSGGLDKQRLKALAEVDNAPFSWFHVKICCVAGVGFFTDAYDIFAISIASTMLGYVYGDVQKGCQRQLSDLQNLGVKIATPIGTLIGQLLFGWLADVLGRKKMYGFELMIIIIGTLTQAVSGSAHAVGIIGVLVMWRFIMGIGIGGDYPLSAIITSEFASTRSRGRLMTAVFAFQGWGQLGASIVALIVTAAYKHAIFNIPPGSNLSCSTPNPPSPDTGLPFEVPIDTMWRIVIGFGCVPACIALYFRLTIPETPRFTMDIERNIAHAARDIEMMYTSNAGLYSSDRNQAIEQIEAPRASRKDFFKHFARWGNAKVLFGCAWSWFVLDVAFYGLNLNTNIILQNIGFNVSGTSSHGTHDPNQVYSSLLNTAVGNVILSVAGLIPGYWVSFLFIDSWGRKPIQLMGFSVLTVLFLIMGFAFDKLNGTTAARHGFVFLYCLTNFFQNFGPNTTTFVIPGEVFPTRYRSTAHGISAASGKLGAILAQLISFGAKNSTKTVNMC</sequence>
<gene>
    <name evidence="8" type="ORF">VKT23_012274</name>
</gene>
<evidence type="ECO:0000313" key="8">
    <source>
        <dbReference type="EMBL" id="KAK7452171.1"/>
    </source>
</evidence>
<comment type="caution">
    <text evidence="8">The sequence shown here is derived from an EMBL/GenBank/DDBJ whole genome shotgun (WGS) entry which is preliminary data.</text>
</comment>
<dbReference type="CDD" id="cd17364">
    <property type="entry name" value="MFS_PhT"/>
    <property type="match status" value="1"/>
</dbReference>
<dbReference type="Proteomes" id="UP001498398">
    <property type="component" value="Unassembled WGS sequence"/>
</dbReference>
<dbReference type="PROSITE" id="PS50850">
    <property type="entry name" value="MFS"/>
    <property type="match status" value="1"/>
</dbReference>
<protein>
    <recommendedName>
        <fullName evidence="7">Major facilitator superfamily (MFS) profile domain-containing protein</fullName>
    </recommendedName>
</protein>
<dbReference type="InterPro" id="IPR036259">
    <property type="entry name" value="MFS_trans_sf"/>
</dbReference>
<feature type="transmembrane region" description="Helical" evidence="6">
    <location>
        <begin position="249"/>
        <end position="269"/>
    </location>
</feature>
<feature type="region of interest" description="Disordered" evidence="5">
    <location>
        <begin position="1"/>
        <end position="22"/>
    </location>
</feature>
<keyword evidence="4 6" id="KW-0472">Membrane</keyword>
<evidence type="ECO:0000256" key="2">
    <source>
        <dbReference type="ARBA" id="ARBA00022692"/>
    </source>
</evidence>
<name>A0ABR1J6I7_9AGAR</name>
<evidence type="ECO:0000313" key="9">
    <source>
        <dbReference type="Proteomes" id="UP001498398"/>
    </source>
</evidence>
<feature type="transmembrane region" description="Helical" evidence="6">
    <location>
        <begin position="187"/>
        <end position="213"/>
    </location>
</feature>
<organism evidence="8 9">
    <name type="scientific">Marasmiellus scandens</name>
    <dbReference type="NCBI Taxonomy" id="2682957"/>
    <lineage>
        <taxon>Eukaryota</taxon>
        <taxon>Fungi</taxon>
        <taxon>Dikarya</taxon>
        <taxon>Basidiomycota</taxon>
        <taxon>Agaricomycotina</taxon>
        <taxon>Agaricomycetes</taxon>
        <taxon>Agaricomycetidae</taxon>
        <taxon>Agaricales</taxon>
        <taxon>Marasmiineae</taxon>
        <taxon>Omphalotaceae</taxon>
        <taxon>Marasmiellus</taxon>
    </lineage>
</organism>
<dbReference type="EMBL" id="JBANRG010000029">
    <property type="protein sequence ID" value="KAK7452171.1"/>
    <property type="molecule type" value="Genomic_DNA"/>
</dbReference>
<evidence type="ECO:0000256" key="4">
    <source>
        <dbReference type="ARBA" id="ARBA00023136"/>
    </source>
</evidence>
<reference evidence="8 9" key="1">
    <citation type="submission" date="2024-01" db="EMBL/GenBank/DDBJ databases">
        <title>A draft genome for the cacao thread blight pathogen Marasmiellus scandens.</title>
        <authorList>
            <person name="Baruah I.K."/>
            <person name="Leung J."/>
            <person name="Bukari Y."/>
            <person name="Amoako-Attah I."/>
            <person name="Meinhardt L.W."/>
            <person name="Bailey B.A."/>
            <person name="Cohen S.P."/>
        </authorList>
    </citation>
    <scope>NUCLEOTIDE SEQUENCE [LARGE SCALE GENOMIC DNA]</scope>
    <source>
        <strain evidence="8 9">GH-19</strain>
    </source>
</reference>
<feature type="transmembrane region" description="Helical" evidence="6">
    <location>
        <begin position="98"/>
        <end position="116"/>
    </location>
</feature>
<dbReference type="PANTHER" id="PTHR24064">
    <property type="entry name" value="SOLUTE CARRIER FAMILY 22 MEMBER"/>
    <property type="match status" value="1"/>
</dbReference>
<dbReference type="Gene3D" id="1.20.1250.20">
    <property type="entry name" value="MFS general substrate transporter like domains"/>
    <property type="match status" value="2"/>
</dbReference>
<dbReference type="InterPro" id="IPR005828">
    <property type="entry name" value="MFS_sugar_transport-like"/>
</dbReference>
<keyword evidence="2 6" id="KW-0812">Transmembrane</keyword>
<dbReference type="Pfam" id="PF00083">
    <property type="entry name" value="Sugar_tr"/>
    <property type="match status" value="1"/>
</dbReference>
<evidence type="ECO:0000256" key="5">
    <source>
        <dbReference type="SAM" id="MobiDB-lite"/>
    </source>
</evidence>
<evidence type="ECO:0000256" key="6">
    <source>
        <dbReference type="SAM" id="Phobius"/>
    </source>
</evidence>
<proteinExistence type="predicted"/>
<feature type="domain" description="Major facilitator superfamily (MFS) profile" evidence="7">
    <location>
        <begin position="48"/>
        <end position="520"/>
    </location>
</feature>
<keyword evidence="3 6" id="KW-1133">Transmembrane helix</keyword>
<evidence type="ECO:0000256" key="1">
    <source>
        <dbReference type="ARBA" id="ARBA00004141"/>
    </source>
</evidence>